<dbReference type="InterPro" id="IPR036286">
    <property type="entry name" value="LexA/Signal_pep-like_sf"/>
</dbReference>
<sequence>MGISEKITAIRDRFNLNNFSFSKKIGVTGTTVDSIINGRPQNDGSRKKTKPGYDVLSSIINVFDINPDYLFGKSEVMLKSETSQIQTYSGVPQVVAVNNSGNENVVYVPIQARAGYLNGYGDVDYIEQLPSFHMPHLNNGTYRCFEVQGNSMVRTFFDGDLVFGKYVENLNDIKDGRVYIIVSKNDGIVLKRVINRIEERGKLILKSDNKDGNYPTYTINIEEVMEVWYVTMFASKQMPEPVDIYDRLHELESRVIELQENLYRQQN</sequence>
<evidence type="ECO:0000313" key="6">
    <source>
        <dbReference type="Proteomes" id="UP001497527"/>
    </source>
</evidence>
<comment type="caution">
    <text evidence="5">The sequence shown here is derived from an EMBL/GenBank/DDBJ whole genome shotgun (WGS) entry which is preliminary data.</text>
</comment>
<evidence type="ECO:0000313" key="5">
    <source>
        <dbReference type="EMBL" id="CAL2102314.1"/>
    </source>
</evidence>
<dbReference type="PANTHER" id="PTHR40661">
    <property type="match status" value="1"/>
</dbReference>
<evidence type="ECO:0000256" key="2">
    <source>
        <dbReference type="ARBA" id="ARBA00023125"/>
    </source>
</evidence>
<keyword evidence="6" id="KW-1185">Reference proteome</keyword>
<evidence type="ECO:0000259" key="4">
    <source>
        <dbReference type="Pfam" id="PF00717"/>
    </source>
</evidence>
<evidence type="ECO:0000256" key="1">
    <source>
        <dbReference type="ARBA" id="ARBA00023015"/>
    </source>
</evidence>
<evidence type="ECO:0000256" key="3">
    <source>
        <dbReference type="ARBA" id="ARBA00023163"/>
    </source>
</evidence>
<keyword evidence="2" id="KW-0238">DNA-binding</keyword>
<dbReference type="InterPro" id="IPR039418">
    <property type="entry name" value="LexA-like"/>
</dbReference>
<dbReference type="Gene3D" id="1.10.260.40">
    <property type="entry name" value="lambda repressor-like DNA-binding domains"/>
    <property type="match status" value="1"/>
</dbReference>
<keyword evidence="1" id="KW-0805">Transcription regulation</keyword>
<dbReference type="SUPFAM" id="SSF51306">
    <property type="entry name" value="LexA/Signal peptidase"/>
    <property type="match status" value="1"/>
</dbReference>
<dbReference type="RefSeq" id="WP_348715483.1">
    <property type="nucleotide sequence ID" value="NZ_CAXJIO010000011.1"/>
</dbReference>
<keyword evidence="3" id="KW-0804">Transcription</keyword>
<dbReference type="EMBL" id="CAXJIO010000011">
    <property type="protein sequence ID" value="CAL2102314.1"/>
    <property type="molecule type" value="Genomic_DNA"/>
</dbReference>
<gene>
    <name evidence="5" type="ORF">T190423A01A_20065</name>
</gene>
<dbReference type="Gene3D" id="2.10.109.10">
    <property type="entry name" value="Umud Fragment, subunit A"/>
    <property type="match status" value="1"/>
</dbReference>
<proteinExistence type="predicted"/>
<dbReference type="CDD" id="cd00093">
    <property type="entry name" value="HTH_XRE"/>
    <property type="match status" value="1"/>
</dbReference>
<organism evidence="5 6">
    <name type="scientific">Tenacibaculum polynesiense</name>
    <dbReference type="NCBI Taxonomy" id="3137857"/>
    <lineage>
        <taxon>Bacteria</taxon>
        <taxon>Pseudomonadati</taxon>
        <taxon>Bacteroidota</taxon>
        <taxon>Flavobacteriia</taxon>
        <taxon>Flavobacteriales</taxon>
        <taxon>Flavobacteriaceae</taxon>
        <taxon>Tenacibaculum</taxon>
    </lineage>
</organism>
<dbReference type="Proteomes" id="UP001497527">
    <property type="component" value="Unassembled WGS sequence"/>
</dbReference>
<dbReference type="CDD" id="cd06529">
    <property type="entry name" value="S24_LexA-like"/>
    <property type="match status" value="1"/>
</dbReference>
<accession>A0ABM9P9Q8</accession>
<dbReference type="InterPro" id="IPR010982">
    <property type="entry name" value="Lambda_DNA-bd_dom_sf"/>
</dbReference>
<dbReference type="SUPFAM" id="SSF47413">
    <property type="entry name" value="lambda repressor-like DNA-binding domains"/>
    <property type="match status" value="1"/>
</dbReference>
<dbReference type="InterPro" id="IPR015927">
    <property type="entry name" value="Peptidase_S24_S26A/B/C"/>
</dbReference>
<dbReference type="PANTHER" id="PTHR40661:SF1">
    <property type="entry name" value="HTH CRO_C1-TYPE DOMAIN-CONTAINING PROTEIN"/>
    <property type="match status" value="1"/>
</dbReference>
<protein>
    <submittedName>
        <fullName evidence="5">Transcriptional regulator</fullName>
    </submittedName>
</protein>
<reference evidence="5 6" key="1">
    <citation type="submission" date="2024-05" db="EMBL/GenBank/DDBJ databases">
        <authorList>
            <person name="Duchaud E."/>
        </authorList>
    </citation>
    <scope>NUCLEOTIDE SEQUENCE [LARGE SCALE GENOMIC DNA]</scope>
    <source>
        <strain evidence="5">Ena-SAMPLE-TAB-13-05-2024-13:56:06:370-140308</strain>
    </source>
</reference>
<dbReference type="InterPro" id="IPR001387">
    <property type="entry name" value="Cro/C1-type_HTH"/>
</dbReference>
<feature type="domain" description="Peptidase S24/S26A/S26B/S26C" evidence="4">
    <location>
        <begin position="138"/>
        <end position="223"/>
    </location>
</feature>
<dbReference type="Pfam" id="PF00717">
    <property type="entry name" value="Peptidase_S24"/>
    <property type="match status" value="1"/>
</dbReference>
<name>A0ABM9P9Q8_9FLAO</name>